<dbReference type="AlphaFoldDB" id="A0A1G7MID1"/>
<keyword evidence="2" id="KW-1133">Transmembrane helix</keyword>
<reference evidence="5 6" key="1">
    <citation type="submission" date="2016-10" db="EMBL/GenBank/DDBJ databases">
        <authorList>
            <person name="Varghese N."/>
            <person name="Submissions S."/>
        </authorList>
    </citation>
    <scope>NUCLEOTIDE SEQUENCE [LARGE SCALE GENOMIC DNA]</scope>
    <source>
        <strain evidence="5 6">S7-754</strain>
    </source>
</reference>
<reference evidence="4 7" key="2">
    <citation type="submission" date="2019-12" db="EMBL/GenBank/DDBJ databases">
        <authorList>
            <person name="Zheng J."/>
        </authorList>
    </citation>
    <scope>NUCLEOTIDE SEQUENCE [LARGE SCALE GENOMIC DNA]</scope>
    <source>
        <strain evidence="4 7">DSM 27347</strain>
    </source>
</reference>
<proteinExistence type="inferred from homology"/>
<name>A0A1G7MID1_9SPHN</name>
<keyword evidence="2" id="KW-0812">Transmembrane</keyword>
<evidence type="ECO:0000313" key="5">
    <source>
        <dbReference type="EMBL" id="SDF60870.1"/>
    </source>
</evidence>
<dbReference type="Proteomes" id="UP000323502">
    <property type="component" value="Unassembled WGS sequence"/>
</dbReference>
<dbReference type="SUPFAM" id="SSF69047">
    <property type="entry name" value="Hypothetical protein YjbJ"/>
    <property type="match status" value="1"/>
</dbReference>
<keyword evidence="6" id="KW-1185">Reference proteome</keyword>
<dbReference type="OrthoDB" id="9796058at2"/>
<dbReference type="Proteomes" id="UP000436801">
    <property type="component" value="Unassembled WGS sequence"/>
</dbReference>
<comment type="similarity">
    <text evidence="1">Belongs to the UPF0337 (CsbD) family.</text>
</comment>
<keyword evidence="2" id="KW-0472">Membrane</keyword>
<dbReference type="Gene3D" id="1.10.1470.10">
    <property type="entry name" value="YjbJ"/>
    <property type="match status" value="1"/>
</dbReference>
<dbReference type="InterPro" id="IPR008462">
    <property type="entry name" value="CsbD"/>
</dbReference>
<evidence type="ECO:0000313" key="6">
    <source>
        <dbReference type="Proteomes" id="UP000323502"/>
    </source>
</evidence>
<evidence type="ECO:0000256" key="1">
    <source>
        <dbReference type="ARBA" id="ARBA00009129"/>
    </source>
</evidence>
<organism evidence="5 6">
    <name type="scientific">Sphingomonas carotinifaciens</name>
    <dbReference type="NCBI Taxonomy" id="1166323"/>
    <lineage>
        <taxon>Bacteria</taxon>
        <taxon>Pseudomonadati</taxon>
        <taxon>Pseudomonadota</taxon>
        <taxon>Alphaproteobacteria</taxon>
        <taxon>Sphingomonadales</taxon>
        <taxon>Sphingomonadaceae</taxon>
        <taxon>Sphingomonas</taxon>
    </lineage>
</organism>
<feature type="transmembrane region" description="Helical" evidence="2">
    <location>
        <begin position="73"/>
        <end position="90"/>
    </location>
</feature>
<accession>A0A1G7MID1</accession>
<sequence>MNTTTLKGEAQDLGGNVKEGIGKAIGDKQIENEGVADQIIGNAKQVAGAAKDAIANPGPVIDKATGFAKARPYATAALVGVIGLAIANTLRGK</sequence>
<dbReference type="InterPro" id="IPR036629">
    <property type="entry name" value="YjbJ_sf"/>
</dbReference>
<evidence type="ECO:0000259" key="3">
    <source>
        <dbReference type="Pfam" id="PF05532"/>
    </source>
</evidence>
<evidence type="ECO:0000313" key="7">
    <source>
        <dbReference type="Proteomes" id="UP000436801"/>
    </source>
</evidence>
<evidence type="ECO:0000256" key="2">
    <source>
        <dbReference type="SAM" id="Phobius"/>
    </source>
</evidence>
<feature type="domain" description="CsbD-like" evidence="3">
    <location>
        <begin position="6"/>
        <end position="54"/>
    </location>
</feature>
<gene>
    <name evidence="4" type="ORF">GQR91_01300</name>
    <name evidence="5" type="ORF">SAMN05216557_104186</name>
</gene>
<dbReference type="EMBL" id="FNBI01000004">
    <property type="protein sequence ID" value="SDF60870.1"/>
    <property type="molecule type" value="Genomic_DNA"/>
</dbReference>
<dbReference type="RefSeq" id="WP_112383037.1">
    <property type="nucleotide sequence ID" value="NZ_CP178398.1"/>
</dbReference>
<protein>
    <submittedName>
        <fullName evidence="4">CsbD family protein</fullName>
    </submittedName>
</protein>
<dbReference type="Pfam" id="PF05532">
    <property type="entry name" value="CsbD"/>
    <property type="match status" value="1"/>
</dbReference>
<dbReference type="EMBL" id="WSUT01000001">
    <property type="protein sequence ID" value="MWC42298.1"/>
    <property type="molecule type" value="Genomic_DNA"/>
</dbReference>
<evidence type="ECO:0000313" key="4">
    <source>
        <dbReference type="EMBL" id="MWC42298.1"/>
    </source>
</evidence>